<protein>
    <submittedName>
        <fullName evidence="1">Uncharacterized protein</fullName>
    </submittedName>
</protein>
<evidence type="ECO:0000313" key="2">
    <source>
        <dbReference type="Proteomes" id="UP000193487"/>
    </source>
</evidence>
<evidence type="ECO:0000313" key="1">
    <source>
        <dbReference type="EMBL" id="ORW03038.1"/>
    </source>
</evidence>
<name>A0A1X1XW02_9MYCO</name>
<reference evidence="1 2" key="1">
    <citation type="submission" date="2016-01" db="EMBL/GenBank/DDBJ databases">
        <title>The new phylogeny of the genus Mycobacterium.</title>
        <authorList>
            <person name="Tarcisio F."/>
            <person name="Conor M."/>
            <person name="Antonella G."/>
            <person name="Elisabetta G."/>
            <person name="Giulia F.S."/>
            <person name="Sara T."/>
            <person name="Anna F."/>
            <person name="Clotilde B."/>
            <person name="Roberto B."/>
            <person name="Veronica D.S."/>
            <person name="Fabio R."/>
            <person name="Monica P."/>
            <person name="Olivier J."/>
            <person name="Enrico T."/>
            <person name="Nicola S."/>
        </authorList>
    </citation>
    <scope>NUCLEOTIDE SEQUENCE [LARGE SCALE GENOMIC DNA]</scope>
    <source>
        <strain evidence="1 2">DSM 45166</strain>
    </source>
</reference>
<keyword evidence="2" id="KW-1185">Reference proteome</keyword>
<dbReference type="RefSeq" id="WP_084031166.1">
    <property type="nucleotide sequence ID" value="NZ_LQPE01000125.1"/>
</dbReference>
<dbReference type="EMBL" id="LQPE01000125">
    <property type="protein sequence ID" value="ORW03038.1"/>
    <property type="molecule type" value="Genomic_DNA"/>
</dbReference>
<proteinExistence type="predicted"/>
<accession>A0A1X1XW02</accession>
<gene>
    <name evidence="1" type="ORF">AWC14_05555</name>
</gene>
<dbReference type="OrthoDB" id="4758124at2"/>
<comment type="caution">
    <text evidence="1">The sequence shown here is derived from an EMBL/GenBank/DDBJ whole genome shotgun (WGS) entry which is preliminary data.</text>
</comment>
<dbReference type="AlphaFoldDB" id="A0A1X1XW02"/>
<sequence>MAAPLDDSSEYVAVETTFRVEVTLRAINQPFEASLIRENLRWFSDEPDPDISEYVVCEHKLTVPLPNLFADLDRWLVAEHRLRVLPRSWQPREAGPDVGLLLYLEGRAVPAHPITSGPLGCWAS</sequence>
<dbReference type="Proteomes" id="UP000193487">
    <property type="component" value="Unassembled WGS sequence"/>
</dbReference>
<organism evidence="1 2">
    <name type="scientific">Mycobacterium kyorinense</name>
    <dbReference type="NCBI Taxonomy" id="487514"/>
    <lineage>
        <taxon>Bacteria</taxon>
        <taxon>Bacillati</taxon>
        <taxon>Actinomycetota</taxon>
        <taxon>Actinomycetes</taxon>
        <taxon>Mycobacteriales</taxon>
        <taxon>Mycobacteriaceae</taxon>
        <taxon>Mycobacterium</taxon>
    </lineage>
</organism>